<name>A0ABN9BUT1_9NEOB</name>
<organism evidence="1 2">
    <name type="scientific">Staurois parvus</name>
    <dbReference type="NCBI Taxonomy" id="386267"/>
    <lineage>
        <taxon>Eukaryota</taxon>
        <taxon>Metazoa</taxon>
        <taxon>Chordata</taxon>
        <taxon>Craniata</taxon>
        <taxon>Vertebrata</taxon>
        <taxon>Euteleostomi</taxon>
        <taxon>Amphibia</taxon>
        <taxon>Batrachia</taxon>
        <taxon>Anura</taxon>
        <taxon>Neobatrachia</taxon>
        <taxon>Ranoidea</taxon>
        <taxon>Ranidae</taxon>
        <taxon>Staurois</taxon>
    </lineage>
</organism>
<accession>A0ABN9BUT1</accession>
<reference evidence="1" key="1">
    <citation type="submission" date="2023-05" db="EMBL/GenBank/DDBJ databases">
        <authorList>
            <person name="Stuckert A."/>
        </authorList>
    </citation>
    <scope>NUCLEOTIDE SEQUENCE</scope>
</reference>
<dbReference type="EMBL" id="CATNWA010006125">
    <property type="protein sequence ID" value="CAI9551472.1"/>
    <property type="molecule type" value="Genomic_DNA"/>
</dbReference>
<protein>
    <submittedName>
        <fullName evidence="1">Uncharacterized protein</fullName>
    </submittedName>
</protein>
<proteinExistence type="predicted"/>
<gene>
    <name evidence="1" type="ORF">SPARVUS_LOCUS3751698</name>
</gene>
<dbReference type="Proteomes" id="UP001162483">
    <property type="component" value="Unassembled WGS sequence"/>
</dbReference>
<evidence type="ECO:0000313" key="1">
    <source>
        <dbReference type="EMBL" id="CAI9551472.1"/>
    </source>
</evidence>
<keyword evidence="2" id="KW-1185">Reference proteome</keyword>
<evidence type="ECO:0000313" key="2">
    <source>
        <dbReference type="Proteomes" id="UP001162483"/>
    </source>
</evidence>
<comment type="caution">
    <text evidence="1">The sequence shown here is derived from an EMBL/GenBank/DDBJ whole genome shotgun (WGS) entry which is preliminary data.</text>
</comment>
<sequence length="63" mass="7067">MKSSSCAGRWTGRGLVSCGRRDVTGRSHDRERSRSRVLGACRAHALSTYVFCYMNAYVRPLDV</sequence>